<dbReference type="HOGENOM" id="CLU_2044487_0_0_2"/>
<keyword evidence="2" id="KW-1185">Reference proteome</keyword>
<name>A0A060HPP6_9ARCH</name>
<dbReference type="AlphaFoldDB" id="A0A060HPP6"/>
<accession>A0A060HPP6</accession>
<dbReference type="RefSeq" id="WP_075054253.1">
    <property type="nucleotide sequence ID" value="NZ_CP007536.1"/>
</dbReference>
<dbReference type="GeneID" id="74946223"/>
<gene>
    <name evidence="1" type="ORF">NVIE_009550</name>
</gene>
<dbReference type="OrthoDB" id="374313at2157"/>
<evidence type="ECO:0000313" key="2">
    <source>
        <dbReference type="Proteomes" id="UP000027093"/>
    </source>
</evidence>
<dbReference type="STRING" id="926571.NVIE_009550"/>
<dbReference type="EMBL" id="CP007536">
    <property type="protein sequence ID" value="AIC15182.1"/>
    <property type="molecule type" value="Genomic_DNA"/>
</dbReference>
<reference evidence="1 2" key="1">
    <citation type="journal article" date="2014" name="Int. J. Syst. Evol. Microbiol.">
        <title>Nitrososphaera viennensis gen. nov., sp. nov., an aerobic and mesophilic, ammonia-oxidizing archaeon from soil and a member of the archaeal phylum Thaumarchaeota.</title>
        <authorList>
            <person name="Stieglmeier M."/>
            <person name="Klingl A."/>
            <person name="Alves R.J."/>
            <person name="Rittmann S.K."/>
            <person name="Melcher M."/>
            <person name="Leisch N."/>
            <person name="Schleper C."/>
        </authorList>
    </citation>
    <scope>NUCLEOTIDE SEQUENCE [LARGE SCALE GENOMIC DNA]</scope>
    <source>
        <strain evidence="1">EN76</strain>
    </source>
</reference>
<sequence>MEKELIDEVRARLHAMIDAAIDEYSAKLNKSAGQQIPTPDGLDIDKLPWQTSKHGQYEYLFPSQVPDNLRAALLNGKAQIKDCILYLTKQGSVRRYHITNNKQAANSSAASTGGGGDVKR</sequence>
<organism evidence="1 2">
    <name type="scientific">Nitrososphaera viennensis EN76</name>
    <dbReference type="NCBI Taxonomy" id="926571"/>
    <lineage>
        <taxon>Archaea</taxon>
        <taxon>Nitrososphaerota</taxon>
        <taxon>Nitrososphaeria</taxon>
        <taxon>Nitrososphaerales</taxon>
        <taxon>Nitrososphaeraceae</taxon>
        <taxon>Nitrososphaera</taxon>
    </lineage>
</organism>
<evidence type="ECO:0000313" key="1">
    <source>
        <dbReference type="EMBL" id="AIC15182.1"/>
    </source>
</evidence>
<dbReference type="KEGG" id="nvn:NVIE_009550"/>
<protein>
    <submittedName>
        <fullName evidence="1">Uncharacterized protein</fullName>
    </submittedName>
</protein>
<proteinExistence type="predicted"/>
<dbReference type="Proteomes" id="UP000027093">
    <property type="component" value="Chromosome"/>
</dbReference>